<evidence type="ECO:0000313" key="2">
    <source>
        <dbReference type="Proteomes" id="UP000600565"/>
    </source>
</evidence>
<proteinExistence type="predicted"/>
<accession>A0ABR8XMI1</accession>
<keyword evidence="2" id="KW-1185">Reference proteome</keyword>
<dbReference type="RefSeq" id="WP_191703726.1">
    <property type="nucleotide sequence ID" value="NZ_JACSPW010000007.1"/>
</dbReference>
<reference evidence="1 2" key="1">
    <citation type="submission" date="2020-08" db="EMBL/GenBank/DDBJ databases">
        <title>A Genomic Blueprint of the Chicken Gut Microbiome.</title>
        <authorList>
            <person name="Gilroy R."/>
            <person name="Ravi A."/>
            <person name="Getino M."/>
            <person name="Pursley I."/>
            <person name="Horton D.L."/>
            <person name="Alikhan N.-F."/>
            <person name="Baker D."/>
            <person name="Gharbi K."/>
            <person name="Hall N."/>
            <person name="Watson M."/>
            <person name="Adriaenssens E.M."/>
            <person name="Foster-Nyarko E."/>
            <person name="Jarju S."/>
            <person name="Secka A."/>
            <person name="Antonio M."/>
            <person name="Oren A."/>
            <person name="Chaudhuri R."/>
            <person name="La Ragione R.M."/>
            <person name="Hildebrand F."/>
            <person name="Pallen M.J."/>
        </authorList>
    </citation>
    <scope>NUCLEOTIDE SEQUENCE [LARGE SCALE GENOMIC DNA]</scope>
    <source>
        <strain evidence="1 2">Sa1YVA6</strain>
    </source>
</reference>
<gene>
    <name evidence="1" type="ORF">H9632_08740</name>
</gene>
<sequence>MNITRISKYVLSFFFVLALIFLGFNTTPLATNENNDHDVIQSINQYLRSDYVAMYDYDNEYDIESELLKIQQLREDLTNATGLDYKLLQQAQTMLVQLNSAIYNRSLYKADFYVDAYLSTLYETEHAQSHYSDWSLYTMPFEENQQMDTELWNELTEQEKLSFILSMKSILLNQESVQYMPSTFYVLEKLEQSSHDNIANYTVKTLHYH</sequence>
<name>A0ABR8XMI1_9BACL</name>
<dbReference type="EMBL" id="JACSPW010000007">
    <property type="protein sequence ID" value="MBD8033152.1"/>
    <property type="molecule type" value="Genomic_DNA"/>
</dbReference>
<keyword evidence="1" id="KW-0436">Ligase</keyword>
<comment type="caution">
    <text evidence="1">The sequence shown here is derived from an EMBL/GenBank/DDBJ whole genome shotgun (WGS) entry which is preliminary data.</text>
</comment>
<protein>
    <submittedName>
        <fullName evidence="1">D-alanine--D-alanine ligase</fullName>
    </submittedName>
</protein>
<dbReference type="GO" id="GO:0016874">
    <property type="term" value="F:ligase activity"/>
    <property type="evidence" value="ECO:0007669"/>
    <property type="project" value="UniProtKB-KW"/>
</dbReference>
<dbReference type="Proteomes" id="UP000600565">
    <property type="component" value="Unassembled WGS sequence"/>
</dbReference>
<evidence type="ECO:0000313" key="1">
    <source>
        <dbReference type="EMBL" id="MBD8033152.1"/>
    </source>
</evidence>
<organism evidence="1 2">
    <name type="scientific">Solibacillus merdavium</name>
    <dbReference type="NCBI Taxonomy" id="2762218"/>
    <lineage>
        <taxon>Bacteria</taxon>
        <taxon>Bacillati</taxon>
        <taxon>Bacillota</taxon>
        <taxon>Bacilli</taxon>
        <taxon>Bacillales</taxon>
        <taxon>Caryophanaceae</taxon>
        <taxon>Solibacillus</taxon>
    </lineage>
</organism>